<evidence type="ECO:0000313" key="3">
    <source>
        <dbReference type="Proteomes" id="UP001165685"/>
    </source>
</evidence>
<reference evidence="2" key="1">
    <citation type="submission" date="2023-01" db="EMBL/GenBank/DDBJ databases">
        <title>Draft genome sequence of Nocardiopsis sp. LSu2-4 isolated from halophytes.</title>
        <authorList>
            <person name="Duangmal K."/>
            <person name="Chantavorakit T."/>
        </authorList>
    </citation>
    <scope>NUCLEOTIDE SEQUENCE</scope>
    <source>
        <strain evidence="2">LSu2-4</strain>
    </source>
</reference>
<keyword evidence="3" id="KW-1185">Reference proteome</keyword>
<evidence type="ECO:0000256" key="1">
    <source>
        <dbReference type="SAM" id="Phobius"/>
    </source>
</evidence>
<keyword evidence="1" id="KW-0812">Transmembrane</keyword>
<dbReference type="Proteomes" id="UP001165685">
    <property type="component" value="Unassembled WGS sequence"/>
</dbReference>
<feature type="transmembrane region" description="Helical" evidence="1">
    <location>
        <begin position="96"/>
        <end position="115"/>
    </location>
</feature>
<protein>
    <submittedName>
        <fullName evidence="2">Uncharacterized protein</fullName>
    </submittedName>
</protein>
<proteinExistence type="predicted"/>
<gene>
    <name evidence="2" type="ORF">O4U47_08475</name>
</gene>
<keyword evidence="1" id="KW-1133">Transmembrane helix</keyword>
<sequence>MIREGDVVIAKRPLGSLARVPAGAPGRVERIDFLGQAEVSFFEGPRLRVGTADLDKADPMGPWGPTTGWWLMAPSRPAPEEGAMKTTSPDKSRTSVGLRALLAVPVIALLLYALIQLS</sequence>
<name>A0ABT4TJV3_9ACTN</name>
<accession>A0ABT4TJV3</accession>
<dbReference type="EMBL" id="JAQFWP010000012">
    <property type="protein sequence ID" value="MDA2804544.1"/>
    <property type="molecule type" value="Genomic_DNA"/>
</dbReference>
<keyword evidence="1" id="KW-0472">Membrane</keyword>
<organism evidence="2 3">
    <name type="scientific">Nocardiopsis suaedae</name>
    <dbReference type="NCBI Taxonomy" id="3018444"/>
    <lineage>
        <taxon>Bacteria</taxon>
        <taxon>Bacillati</taxon>
        <taxon>Actinomycetota</taxon>
        <taxon>Actinomycetes</taxon>
        <taxon>Streptosporangiales</taxon>
        <taxon>Nocardiopsidaceae</taxon>
        <taxon>Nocardiopsis</taxon>
    </lineage>
</organism>
<evidence type="ECO:0000313" key="2">
    <source>
        <dbReference type="EMBL" id="MDA2804544.1"/>
    </source>
</evidence>
<dbReference type="RefSeq" id="WP_270677103.1">
    <property type="nucleotide sequence ID" value="NZ_JAQFWP010000012.1"/>
</dbReference>
<comment type="caution">
    <text evidence="2">The sequence shown here is derived from an EMBL/GenBank/DDBJ whole genome shotgun (WGS) entry which is preliminary data.</text>
</comment>